<organism evidence="3">
    <name type="scientific">Schistosoma curassoni</name>
    <dbReference type="NCBI Taxonomy" id="6186"/>
    <lineage>
        <taxon>Eukaryota</taxon>
        <taxon>Metazoa</taxon>
        <taxon>Spiralia</taxon>
        <taxon>Lophotrochozoa</taxon>
        <taxon>Platyhelminthes</taxon>
        <taxon>Trematoda</taxon>
        <taxon>Digenea</taxon>
        <taxon>Strigeidida</taxon>
        <taxon>Schistosomatoidea</taxon>
        <taxon>Schistosomatidae</taxon>
        <taxon>Schistosoma</taxon>
    </lineage>
</organism>
<evidence type="ECO:0000313" key="1">
    <source>
        <dbReference type="EMBL" id="VDP35047.1"/>
    </source>
</evidence>
<evidence type="ECO:0000313" key="3">
    <source>
        <dbReference type="WBParaSite" id="SCUD_0000929701-mRNA-1"/>
    </source>
</evidence>
<reference evidence="3" key="1">
    <citation type="submission" date="2016-06" db="UniProtKB">
        <authorList>
            <consortium name="WormBaseParasite"/>
        </authorList>
    </citation>
    <scope>IDENTIFICATION</scope>
</reference>
<protein>
    <submittedName>
        <fullName evidence="1 3">Uncharacterized protein</fullName>
    </submittedName>
</protein>
<dbReference type="Proteomes" id="UP000279833">
    <property type="component" value="Unassembled WGS sequence"/>
</dbReference>
<gene>
    <name evidence="1" type="ORF">SCUD_LOCUS9297</name>
</gene>
<dbReference type="WBParaSite" id="SCUD_0000929701-mRNA-1">
    <property type="protein sequence ID" value="SCUD_0000929701-mRNA-1"/>
    <property type="gene ID" value="SCUD_0000929701"/>
</dbReference>
<reference evidence="1 2" key="2">
    <citation type="submission" date="2018-11" db="EMBL/GenBank/DDBJ databases">
        <authorList>
            <consortium name="Pathogen Informatics"/>
        </authorList>
    </citation>
    <scope>NUCLEOTIDE SEQUENCE [LARGE SCALE GENOMIC DNA]</scope>
    <source>
        <strain evidence="1">Dakar</strain>
        <strain evidence="2">Dakar, Senegal</strain>
    </source>
</reference>
<accession>A0A183K2T3</accession>
<keyword evidence="2" id="KW-1185">Reference proteome</keyword>
<name>A0A183K2T3_9TREM</name>
<dbReference type="EMBL" id="UZAK01033161">
    <property type="protein sequence ID" value="VDP35047.1"/>
    <property type="molecule type" value="Genomic_DNA"/>
</dbReference>
<dbReference type="AlphaFoldDB" id="A0A183K2T3"/>
<sequence>MEQSNPRSDDDDNMSVVLAPPFLSELELDSPNGVLFVSLRFRSEIFVGVALSSICSTPSQSLVIAVSLNPSSG</sequence>
<proteinExistence type="predicted"/>
<evidence type="ECO:0000313" key="2">
    <source>
        <dbReference type="Proteomes" id="UP000279833"/>
    </source>
</evidence>